<dbReference type="Proteomes" id="UP001249851">
    <property type="component" value="Unassembled WGS sequence"/>
</dbReference>
<reference evidence="5" key="1">
    <citation type="journal article" date="2023" name="G3 (Bethesda)">
        <title>Whole genome assembly and annotation of the endangered Caribbean coral Acropora cervicornis.</title>
        <authorList>
            <person name="Selwyn J.D."/>
            <person name="Vollmer S.V."/>
        </authorList>
    </citation>
    <scope>NUCLEOTIDE SEQUENCE</scope>
    <source>
        <strain evidence="5">K2</strain>
    </source>
</reference>
<dbReference type="GO" id="GO:0005737">
    <property type="term" value="C:cytoplasm"/>
    <property type="evidence" value="ECO:0007669"/>
    <property type="project" value="TreeGrafter"/>
</dbReference>
<keyword evidence="3" id="KW-0732">Signal</keyword>
<sequence>MAFDDRWGARHDQQKVDLVFIVDCTASMGPYIKQAQENIQTIAETVSRTAFSVRLALVEYRDHPPQDKTFVTRVHDFTFSVGEMKTWVDDMSASGGGDIPESVACALQRAASLSYRETATKMCVLIADAPPHGLGQVADEFPNGCPTGNDPIRACRTMVENGIVLYSGGCEPAICRYKDFFMGIAFMTGGQYVPLSKAQALSKVIINGTLEEVSQENLMGYVEDFLKMELDKHGNNKKISVDHLATELERHLSLRNVKCQQLQVNDQALEPATQNAKRIAGLRDLAGVRQFLKNPGNSSQSFYNQQMTSVAVTLVEPAPVTKSQCERLIIKELGRSKKPVTHDELTGELVIDEL</sequence>
<dbReference type="SMART" id="SM00327">
    <property type="entry name" value="VWA"/>
    <property type="match status" value="1"/>
</dbReference>
<dbReference type="InterPro" id="IPR002035">
    <property type="entry name" value="VWF_A"/>
</dbReference>
<dbReference type="GO" id="GO:0004674">
    <property type="term" value="F:protein serine/threonine kinase activity"/>
    <property type="evidence" value="ECO:0007669"/>
    <property type="project" value="TreeGrafter"/>
</dbReference>
<keyword evidence="6" id="KW-1185">Reference proteome</keyword>
<evidence type="ECO:0000256" key="2">
    <source>
        <dbReference type="ARBA" id="ARBA00022525"/>
    </source>
</evidence>
<dbReference type="Gene3D" id="3.40.50.410">
    <property type="entry name" value="von Willebrand factor, type A domain"/>
    <property type="match status" value="1"/>
</dbReference>
<dbReference type="PANTHER" id="PTHR47763">
    <property type="entry name" value="ALPHA-PROTEIN KINASE VWKA"/>
    <property type="match status" value="1"/>
</dbReference>
<dbReference type="InterPro" id="IPR056861">
    <property type="entry name" value="HMCN1-like_VWA"/>
</dbReference>
<keyword evidence="5" id="KW-0418">Kinase</keyword>
<accession>A0AAD9QX31</accession>
<dbReference type="Pfam" id="PF25106">
    <property type="entry name" value="VWA_4"/>
    <property type="match status" value="1"/>
</dbReference>
<comment type="caution">
    <text evidence="5">The sequence shown here is derived from an EMBL/GenBank/DDBJ whole genome shotgun (WGS) entry which is preliminary data.</text>
</comment>
<feature type="domain" description="VWFA" evidence="4">
    <location>
        <begin position="17"/>
        <end position="213"/>
    </location>
</feature>
<keyword evidence="5" id="KW-0808">Transferase</keyword>
<dbReference type="PANTHER" id="PTHR47763:SF1">
    <property type="entry name" value="DUF659 DOMAIN-CONTAINING PROTEIN"/>
    <property type="match status" value="1"/>
</dbReference>
<protein>
    <submittedName>
        <fullName evidence="5">Alpha-protein kinase vwkA</fullName>
    </submittedName>
</protein>
<dbReference type="SUPFAM" id="SSF53300">
    <property type="entry name" value="vWA-like"/>
    <property type="match status" value="1"/>
</dbReference>
<evidence type="ECO:0000313" key="6">
    <source>
        <dbReference type="Proteomes" id="UP001249851"/>
    </source>
</evidence>
<evidence type="ECO:0000256" key="1">
    <source>
        <dbReference type="ARBA" id="ARBA00004613"/>
    </source>
</evidence>
<evidence type="ECO:0000256" key="3">
    <source>
        <dbReference type="ARBA" id="ARBA00022729"/>
    </source>
</evidence>
<dbReference type="AlphaFoldDB" id="A0AAD9QX31"/>
<reference evidence="5" key="2">
    <citation type="journal article" date="2023" name="Science">
        <title>Genomic signatures of disease resistance in endangered staghorn corals.</title>
        <authorList>
            <person name="Vollmer S.V."/>
            <person name="Selwyn J.D."/>
            <person name="Despard B.A."/>
            <person name="Roesel C.L."/>
        </authorList>
    </citation>
    <scope>NUCLEOTIDE SEQUENCE</scope>
    <source>
        <strain evidence="5">K2</strain>
    </source>
</reference>
<comment type="subcellular location">
    <subcellularLocation>
        <location evidence="1">Secreted</location>
    </subcellularLocation>
</comment>
<evidence type="ECO:0000313" key="5">
    <source>
        <dbReference type="EMBL" id="KAK2569113.1"/>
    </source>
</evidence>
<dbReference type="CDD" id="cd00198">
    <property type="entry name" value="vWFA"/>
    <property type="match status" value="1"/>
</dbReference>
<name>A0AAD9QX31_ACRCE</name>
<keyword evidence="2" id="KW-0964">Secreted</keyword>
<dbReference type="InterPro" id="IPR052969">
    <property type="entry name" value="Thr-specific_kinase-like"/>
</dbReference>
<organism evidence="5 6">
    <name type="scientific">Acropora cervicornis</name>
    <name type="common">Staghorn coral</name>
    <dbReference type="NCBI Taxonomy" id="6130"/>
    <lineage>
        <taxon>Eukaryota</taxon>
        <taxon>Metazoa</taxon>
        <taxon>Cnidaria</taxon>
        <taxon>Anthozoa</taxon>
        <taxon>Hexacorallia</taxon>
        <taxon>Scleractinia</taxon>
        <taxon>Astrocoeniina</taxon>
        <taxon>Acroporidae</taxon>
        <taxon>Acropora</taxon>
    </lineage>
</organism>
<gene>
    <name evidence="5" type="ORF">P5673_006001</name>
</gene>
<proteinExistence type="predicted"/>
<dbReference type="EMBL" id="JARQWQ010000010">
    <property type="protein sequence ID" value="KAK2569113.1"/>
    <property type="molecule type" value="Genomic_DNA"/>
</dbReference>
<dbReference type="PROSITE" id="PS50234">
    <property type="entry name" value="VWFA"/>
    <property type="match status" value="1"/>
</dbReference>
<dbReference type="InterPro" id="IPR036465">
    <property type="entry name" value="vWFA_dom_sf"/>
</dbReference>
<evidence type="ECO:0000259" key="4">
    <source>
        <dbReference type="PROSITE" id="PS50234"/>
    </source>
</evidence>